<comment type="caution">
    <text evidence="2">The sequence shown here is derived from an EMBL/GenBank/DDBJ whole genome shotgun (WGS) entry which is preliminary data.</text>
</comment>
<reference evidence="2" key="1">
    <citation type="submission" date="2023-07" db="EMBL/GenBank/DDBJ databases">
        <title>draft genome sequence of fig (Ficus carica).</title>
        <authorList>
            <person name="Takahashi T."/>
            <person name="Nishimura K."/>
        </authorList>
    </citation>
    <scope>NUCLEOTIDE SEQUENCE</scope>
</reference>
<dbReference type="EMBL" id="BTGU01003858">
    <property type="protein sequence ID" value="GMN20220.1"/>
    <property type="molecule type" value="Genomic_DNA"/>
</dbReference>
<sequence>MEGGRQRLEINKKNKLDFRRIGDENRVLARSGRAQPARAQPAGAPPERAASRSQAPSRVLRRAFSPPEAPSNKKGSGLRRKGEEGGSGARVRKRTETERREKRKKP</sequence>
<keyword evidence="3" id="KW-1185">Reference proteome</keyword>
<proteinExistence type="predicted"/>
<dbReference type="AlphaFoldDB" id="A0AA87YYC5"/>
<evidence type="ECO:0000256" key="1">
    <source>
        <dbReference type="SAM" id="MobiDB-lite"/>
    </source>
</evidence>
<accession>A0AA87YYC5</accession>
<name>A0AA87YYC5_FICCA</name>
<dbReference type="Proteomes" id="UP001187192">
    <property type="component" value="Unassembled WGS sequence"/>
</dbReference>
<feature type="compositionally biased region" description="Low complexity" evidence="1">
    <location>
        <begin position="29"/>
        <end position="48"/>
    </location>
</feature>
<organism evidence="2 3">
    <name type="scientific">Ficus carica</name>
    <name type="common">Common fig</name>
    <dbReference type="NCBI Taxonomy" id="3494"/>
    <lineage>
        <taxon>Eukaryota</taxon>
        <taxon>Viridiplantae</taxon>
        <taxon>Streptophyta</taxon>
        <taxon>Embryophyta</taxon>
        <taxon>Tracheophyta</taxon>
        <taxon>Spermatophyta</taxon>
        <taxon>Magnoliopsida</taxon>
        <taxon>eudicotyledons</taxon>
        <taxon>Gunneridae</taxon>
        <taxon>Pentapetalae</taxon>
        <taxon>rosids</taxon>
        <taxon>fabids</taxon>
        <taxon>Rosales</taxon>
        <taxon>Moraceae</taxon>
        <taxon>Ficeae</taxon>
        <taxon>Ficus</taxon>
    </lineage>
</organism>
<evidence type="ECO:0000313" key="2">
    <source>
        <dbReference type="EMBL" id="GMN20220.1"/>
    </source>
</evidence>
<protein>
    <submittedName>
        <fullName evidence="2">Uncharacterized protein</fullName>
    </submittedName>
</protein>
<gene>
    <name evidence="2" type="ORF">TIFTF001_045298</name>
</gene>
<feature type="region of interest" description="Disordered" evidence="1">
    <location>
        <begin position="20"/>
        <end position="106"/>
    </location>
</feature>
<evidence type="ECO:0000313" key="3">
    <source>
        <dbReference type="Proteomes" id="UP001187192"/>
    </source>
</evidence>